<evidence type="ECO:0000313" key="1">
    <source>
        <dbReference type="EMBL" id="KAF3573047.1"/>
    </source>
</evidence>
<dbReference type="EMBL" id="QGKX02000095">
    <property type="protein sequence ID" value="KAF3573047.1"/>
    <property type="molecule type" value="Genomic_DNA"/>
</dbReference>
<dbReference type="AlphaFoldDB" id="A0A8S9RLA0"/>
<dbReference type="Proteomes" id="UP000712600">
    <property type="component" value="Unassembled WGS sequence"/>
</dbReference>
<gene>
    <name evidence="1" type="ORF">F2Q69_00063201</name>
</gene>
<name>A0A8S9RLA0_BRACR</name>
<comment type="caution">
    <text evidence="1">The sequence shown here is derived from an EMBL/GenBank/DDBJ whole genome shotgun (WGS) entry which is preliminary data.</text>
</comment>
<protein>
    <submittedName>
        <fullName evidence="1">Uncharacterized protein</fullName>
    </submittedName>
</protein>
<proteinExistence type="predicted"/>
<sequence length="249" mass="28371">MTVSVFPEITNVCKANKTLAFDFDSEQTSLLPKQTSLLLPRRPGGIIRGGRGGDHQEERDHHLVQRSRLFVWREKESPMATPVSEDTTLRSPLTVKKRTASTTMMKGISFSESNSFQPNIEFNRAKPPIIFVNPISSRSYLRSLRRSLRVQSLSVDSSTNLNAKSTIDPHAPPLVVVGSADISIDYRNKAKRYQPRQGKRSPEEKARIRRSVELSCFIQLTWWEETTGHAVVMLQEDGQNSDYYSRWCF</sequence>
<accession>A0A8S9RLA0</accession>
<organism evidence="1 2">
    <name type="scientific">Brassica cretica</name>
    <name type="common">Mustard</name>
    <dbReference type="NCBI Taxonomy" id="69181"/>
    <lineage>
        <taxon>Eukaryota</taxon>
        <taxon>Viridiplantae</taxon>
        <taxon>Streptophyta</taxon>
        <taxon>Embryophyta</taxon>
        <taxon>Tracheophyta</taxon>
        <taxon>Spermatophyta</taxon>
        <taxon>Magnoliopsida</taxon>
        <taxon>eudicotyledons</taxon>
        <taxon>Gunneridae</taxon>
        <taxon>Pentapetalae</taxon>
        <taxon>rosids</taxon>
        <taxon>malvids</taxon>
        <taxon>Brassicales</taxon>
        <taxon>Brassicaceae</taxon>
        <taxon>Brassiceae</taxon>
        <taxon>Brassica</taxon>
    </lineage>
</organism>
<reference evidence="1" key="1">
    <citation type="submission" date="2019-12" db="EMBL/GenBank/DDBJ databases">
        <title>Genome sequencing and annotation of Brassica cretica.</title>
        <authorList>
            <person name="Studholme D.J."/>
            <person name="Sarris P."/>
        </authorList>
    </citation>
    <scope>NUCLEOTIDE SEQUENCE</scope>
    <source>
        <strain evidence="1">PFS-109/04</strain>
        <tissue evidence="1">Leaf</tissue>
    </source>
</reference>
<evidence type="ECO:0000313" key="2">
    <source>
        <dbReference type="Proteomes" id="UP000712600"/>
    </source>
</evidence>